<dbReference type="AlphaFoldDB" id="A0A4W3HQB3"/>
<evidence type="ECO:0000256" key="4">
    <source>
        <dbReference type="ARBA" id="ARBA00020090"/>
    </source>
</evidence>
<reference evidence="12" key="1">
    <citation type="journal article" date="2006" name="Science">
        <title>Ancient noncoding elements conserved in the human genome.</title>
        <authorList>
            <person name="Venkatesh B."/>
            <person name="Kirkness E.F."/>
            <person name="Loh Y.H."/>
            <person name="Halpern A.L."/>
            <person name="Lee A.P."/>
            <person name="Johnson J."/>
            <person name="Dandona N."/>
            <person name="Viswanathan L.D."/>
            <person name="Tay A."/>
            <person name="Venter J.C."/>
            <person name="Strausberg R.L."/>
            <person name="Brenner S."/>
        </authorList>
    </citation>
    <scope>NUCLEOTIDE SEQUENCE [LARGE SCALE GENOMIC DNA]</scope>
</reference>
<dbReference type="PANTHER" id="PTHR15417:SF2">
    <property type="entry name" value="PROTEIN PHOSPHATASE 1 REGULATORY SUBUNIT 1B"/>
    <property type="match status" value="1"/>
</dbReference>
<proteinExistence type="inferred from homology"/>
<dbReference type="GO" id="GO:0005737">
    <property type="term" value="C:cytoplasm"/>
    <property type="evidence" value="ECO:0007669"/>
    <property type="project" value="UniProtKB-SubCell"/>
</dbReference>
<reference evidence="12" key="2">
    <citation type="journal article" date="2007" name="PLoS Biol.">
        <title>Survey sequencing and comparative analysis of the elephant shark (Callorhinchus milii) genome.</title>
        <authorList>
            <person name="Venkatesh B."/>
            <person name="Kirkness E.F."/>
            <person name="Loh Y.H."/>
            <person name="Halpern A.L."/>
            <person name="Lee A.P."/>
            <person name="Johnson J."/>
            <person name="Dandona N."/>
            <person name="Viswanathan L.D."/>
            <person name="Tay A."/>
            <person name="Venter J.C."/>
            <person name="Strausberg R.L."/>
            <person name="Brenner S."/>
        </authorList>
    </citation>
    <scope>NUCLEOTIDE SEQUENCE [LARGE SCALE GENOMIC DNA]</scope>
</reference>
<dbReference type="RefSeq" id="XP_007899642.1">
    <property type="nucleotide sequence ID" value="XM_007901451.2"/>
</dbReference>
<dbReference type="GO" id="GO:0004864">
    <property type="term" value="F:protein phosphatase inhibitor activity"/>
    <property type="evidence" value="ECO:0007669"/>
    <property type="project" value="UniProtKB-KW"/>
</dbReference>
<protein>
    <recommendedName>
        <fullName evidence="4">Protein phosphatase 1 regulatory subunit 1B</fullName>
    </recommendedName>
    <alternativeName>
        <fullName evidence="8">DARPP-32</fullName>
    </alternativeName>
    <alternativeName>
        <fullName evidence="9">Dopamine- and cAMP-regulated neuronal phosphoprotein</fullName>
    </alternativeName>
</protein>
<dbReference type="KEGG" id="cmk:103183795"/>
<evidence type="ECO:0000256" key="5">
    <source>
        <dbReference type="ARBA" id="ARBA00022490"/>
    </source>
</evidence>
<feature type="compositionally biased region" description="Low complexity" evidence="10">
    <location>
        <begin position="158"/>
        <end position="173"/>
    </location>
</feature>
<feature type="compositionally biased region" description="Low complexity" evidence="10">
    <location>
        <begin position="110"/>
        <end position="126"/>
    </location>
</feature>
<keyword evidence="5" id="KW-0963">Cytoplasm</keyword>
<dbReference type="GO" id="GO:0035556">
    <property type="term" value="P:intracellular signal transduction"/>
    <property type="evidence" value="ECO:0007669"/>
    <property type="project" value="TreeGrafter"/>
</dbReference>
<dbReference type="InterPro" id="IPR008466">
    <property type="entry name" value="PPP1R1A/B/C"/>
</dbReference>
<reference evidence="11" key="4">
    <citation type="submission" date="2025-08" db="UniProtKB">
        <authorList>
            <consortium name="Ensembl"/>
        </authorList>
    </citation>
    <scope>IDENTIFICATION</scope>
</reference>
<sequence>MEPKDRRKIQFSMPMIPSNLDPRAVEMIRRRRPTPATLFRVSDTSSPEEETSPRQRSPSSDNGLPRPRRAATTAYKPPSIKAVQHIVQSQLRAEGQGKRSADDAGPNTADDSSLSDSSDSDSWISSPLDTEEEPLTLTQYPDKSPDTQLRTELVHAGSSQQQEVVQHVSQEESMFIQPQPSVEFKRSCSQPERLTSEDRDGQPQTEAISRRT</sequence>
<dbReference type="Ensembl" id="ENSCMIT00000017605.1">
    <property type="protein sequence ID" value="ENSCMIP00000017267.1"/>
    <property type="gene ID" value="ENSCMIG00000008249.1"/>
</dbReference>
<keyword evidence="12" id="KW-1185">Reference proteome</keyword>
<dbReference type="GeneID" id="103183795"/>
<reference evidence="11" key="5">
    <citation type="submission" date="2025-09" db="UniProtKB">
        <authorList>
            <consortium name="Ensembl"/>
        </authorList>
    </citation>
    <scope>IDENTIFICATION</scope>
</reference>
<feature type="compositionally biased region" description="Polar residues" evidence="10">
    <location>
        <begin position="136"/>
        <end position="150"/>
    </location>
</feature>
<dbReference type="InParanoid" id="A0A4W3HQB3"/>
<dbReference type="GeneTree" id="ENSGT00730000111283"/>
<comment type="similarity">
    <text evidence="3">Belongs to the protein phosphatase inhibitor 1 family.</text>
</comment>
<evidence type="ECO:0000256" key="3">
    <source>
        <dbReference type="ARBA" id="ARBA00007775"/>
    </source>
</evidence>
<evidence type="ECO:0000256" key="9">
    <source>
        <dbReference type="ARBA" id="ARBA00030254"/>
    </source>
</evidence>
<dbReference type="OrthoDB" id="9946890at2759"/>
<dbReference type="PANTHER" id="PTHR15417">
    <property type="entry name" value="PROTEIN PHOSPHATASE INHIBITOR AND DOPAMINE- AND CAMP-REGULATED NEURONAL PHOSPHOPROTEIN"/>
    <property type="match status" value="1"/>
</dbReference>
<dbReference type="STRING" id="7868.ENSCMIP00000017267"/>
<dbReference type="Proteomes" id="UP000314986">
    <property type="component" value="Unassembled WGS sequence"/>
</dbReference>
<feature type="compositionally biased region" description="Polar residues" evidence="10">
    <location>
        <begin position="202"/>
        <end position="212"/>
    </location>
</feature>
<evidence type="ECO:0000256" key="8">
    <source>
        <dbReference type="ARBA" id="ARBA00029874"/>
    </source>
</evidence>
<organism evidence="11 12">
    <name type="scientific">Callorhinchus milii</name>
    <name type="common">Ghost shark</name>
    <dbReference type="NCBI Taxonomy" id="7868"/>
    <lineage>
        <taxon>Eukaryota</taxon>
        <taxon>Metazoa</taxon>
        <taxon>Chordata</taxon>
        <taxon>Craniata</taxon>
        <taxon>Vertebrata</taxon>
        <taxon>Chondrichthyes</taxon>
        <taxon>Holocephali</taxon>
        <taxon>Chimaeriformes</taxon>
        <taxon>Callorhinchidae</taxon>
        <taxon>Callorhinchus</taxon>
    </lineage>
</organism>
<evidence type="ECO:0000256" key="6">
    <source>
        <dbReference type="ARBA" id="ARBA00022553"/>
    </source>
</evidence>
<gene>
    <name evidence="11" type="primary">LOC103183795</name>
</gene>
<dbReference type="Pfam" id="PF05395">
    <property type="entry name" value="DARPP-32"/>
    <property type="match status" value="1"/>
</dbReference>
<evidence type="ECO:0000256" key="1">
    <source>
        <dbReference type="ARBA" id="ARBA00002900"/>
    </source>
</evidence>
<reference evidence="12" key="3">
    <citation type="journal article" date="2014" name="Nature">
        <title>Elephant shark genome provides unique insights into gnathostome evolution.</title>
        <authorList>
            <consortium name="International Elephant Shark Genome Sequencing Consortium"/>
            <person name="Venkatesh B."/>
            <person name="Lee A.P."/>
            <person name="Ravi V."/>
            <person name="Maurya A.K."/>
            <person name="Lian M.M."/>
            <person name="Swann J.B."/>
            <person name="Ohta Y."/>
            <person name="Flajnik M.F."/>
            <person name="Sutoh Y."/>
            <person name="Kasahara M."/>
            <person name="Hoon S."/>
            <person name="Gangu V."/>
            <person name="Roy S.W."/>
            <person name="Irimia M."/>
            <person name="Korzh V."/>
            <person name="Kondrychyn I."/>
            <person name="Lim Z.W."/>
            <person name="Tay B.H."/>
            <person name="Tohari S."/>
            <person name="Kong K.W."/>
            <person name="Ho S."/>
            <person name="Lorente-Galdos B."/>
            <person name="Quilez J."/>
            <person name="Marques-Bonet T."/>
            <person name="Raney B.J."/>
            <person name="Ingham P.W."/>
            <person name="Tay A."/>
            <person name="Hillier L.W."/>
            <person name="Minx P."/>
            <person name="Boehm T."/>
            <person name="Wilson R.K."/>
            <person name="Brenner S."/>
            <person name="Warren W.C."/>
        </authorList>
    </citation>
    <scope>NUCLEOTIDE SEQUENCE [LARGE SCALE GENOMIC DNA]</scope>
</reference>
<dbReference type="RefSeq" id="XP_007899645.1">
    <property type="nucleotide sequence ID" value="XM_007901454.2"/>
</dbReference>
<keyword evidence="7" id="KW-0650">Protein phosphatase inhibitor</keyword>
<evidence type="ECO:0000256" key="2">
    <source>
        <dbReference type="ARBA" id="ARBA00004496"/>
    </source>
</evidence>
<comment type="subcellular location">
    <subcellularLocation>
        <location evidence="2">Cytoplasm</location>
    </subcellularLocation>
</comment>
<keyword evidence="6" id="KW-0597">Phosphoprotein</keyword>
<evidence type="ECO:0000256" key="7">
    <source>
        <dbReference type="ARBA" id="ARBA00023272"/>
    </source>
</evidence>
<accession>A0A4W3HQB3</accession>
<name>A0A4W3HQB3_CALMI</name>
<feature type="region of interest" description="Disordered" evidence="10">
    <location>
        <begin position="1"/>
        <end position="212"/>
    </location>
</feature>
<comment type="function">
    <text evidence="1">Inhibitor of protein-phosphatase 1.</text>
</comment>
<evidence type="ECO:0000313" key="12">
    <source>
        <dbReference type="Proteomes" id="UP000314986"/>
    </source>
</evidence>
<evidence type="ECO:0000256" key="10">
    <source>
        <dbReference type="SAM" id="MobiDB-lite"/>
    </source>
</evidence>
<evidence type="ECO:0000313" key="11">
    <source>
        <dbReference type="Ensembl" id="ENSCMIP00000017267.1"/>
    </source>
</evidence>